<dbReference type="eggNOG" id="COG1112">
    <property type="taxonomic scope" value="Bacteria"/>
</dbReference>
<accession>D3RRE8</accession>
<evidence type="ECO:0000256" key="4">
    <source>
        <dbReference type="ARBA" id="ARBA00022806"/>
    </source>
</evidence>
<dbReference type="SUPFAM" id="SSF52540">
    <property type="entry name" value="P-loop containing nucleoside triphosphate hydrolases"/>
    <property type="match status" value="1"/>
</dbReference>
<dbReference type="PANTHER" id="PTHR43788:SF8">
    <property type="entry name" value="DNA-BINDING PROTEIN SMUBP-2"/>
    <property type="match status" value="1"/>
</dbReference>
<gene>
    <name evidence="9" type="ordered locus">Alvin_2958</name>
</gene>
<comment type="similarity">
    <text evidence="1">Belongs to the DNA2/NAM7 helicase family.</text>
</comment>
<dbReference type="CDD" id="cd18808">
    <property type="entry name" value="SF1_C_Upf1"/>
    <property type="match status" value="1"/>
</dbReference>
<dbReference type="InterPro" id="IPR011335">
    <property type="entry name" value="Restrct_endonuc-II-like"/>
</dbReference>
<dbReference type="EMBL" id="CP001896">
    <property type="protein sequence ID" value="ADC63860.1"/>
    <property type="molecule type" value="Genomic_DNA"/>
</dbReference>
<dbReference type="InterPro" id="IPR041679">
    <property type="entry name" value="DNA2/NAM7-like_C"/>
</dbReference>
<dbReference type="InterPro" id="IPR050534">
    <property type="entry name" value="Coronavir_polyprotein_1ab"/>
</dbReference>
<dbReference type="Pfam" id="PF13245">
    <property type="entry name" value="AAA_19"/>
    <property type="match status" value="1"/>
</dbReference>
<dbReference type="eggNOG" id="COG2852">
    <property type="taxonomic scope" value="Bacteria"/>
</dbReference>
<dbReference type="Pfam" id="PF18741">
    <property type="entry name" value="MTES_1575"/>
    <property type="match status" value="1"/>
</dbReference>
<keyword evidence="10" id="KW-1185">Reference proteome</keyword>
<feature type="domain" description="DNA2/NAM7 helicase helicase" evidence="6">
    <location>
        <begin position="768"/>
        <end position="805"/>
    </location>
</feature>
<evidence type="ECO:0000313" key="9">
    <source>
        <dbReference type="EMBL" id="ADC63860.1"/>
    </source>
</evidence>
<dbReference type="GO" id="GO:0005524">
    <property type="term" value="F:ATP binding"/>
    <property type="evidence" value="ECO:0007669"/>
    <property type="project" value="UniProtKB-KW"/>
</dbReference>
<keyword evidence="5" id="KW-0067">ATP-binding</keyword>
<dbReference type="Gene3D" id="3.40.50.300">
    <property type="entry name" value="P-loop containing nucleotide triphosphate hydrolases"/>
    <property type="match status" value="2"/>
</dbReference>
<organism evidence="9 10">
    <name type="scientific">Allochromatium vinosum (strain ATCC 17899 / DSM 180 / NBRC 103801 / NCIMB 10441 / D)</name>
    <name type="common">Chromatium vinosum</name>
    <dbReference type="NCBI Taxonomy" id="572477"/>
    <lineage>
        <taxon>Bacteria</taxon>
        <taxon>Pseudomonadati</taxon>
        <taxon>Pseudomonadota</taxon>
        <taxon>Gammaproteobacteria</taxon>
        <taxon>Chromatiales</taxon>
        <taxon>Chromatiaceae</taxon>
        <taxon>Allochromatium</taxon>
    </lineage>
</organism>
<evidence type="ECO:0000259" key="7">
    <source>
        <dbReference type="Pfam" id="PF13087"/>
    </source>
</evidence>
<dbReference type="AlphaFoldDB" id="D3RRE8"/>
<sequence>MRDQRVGMGRTESASTAKIKNRVIQTLEVHPSGLRSDQIRKYLAAQGEVLDLSTITMILAEIQQAGTVIYKNRHWILTARPKASPSSAIRSSRNNKIHAARNAPDSGHKHRSVTTSSTELVTVGCLPFSCHFVNENTSELSAVSARVGVLPDGWSLLRRLVPYWRECLRAEERPSTILPLERVNVDFCGLTSSGEWWPTERRRTELAINAEKLPAELLQTLARGGTDSSVFLGYPLQLIPGSRGGGAFARPIFTFACQLELSAGVLRLSALPQPIDVNADWLEKQFRNGMERQSFLRWLGIANRADEEGDEAEDGAGEPVDLPTAAARLAAYLKTSGDSSALSPTALATSLPRATDSVRLVNVMALFAAQTTRYSKGTLTDLARIADWSDEQLNATALRAFFANMSRVATSSVPALPPVSLSEEQLIAARSALNEPLTVITGPPGTGKSQVVAAIMASAALTGRTVVLASKNHKALDAVEQRLAELLDARTIVARASQPYGSKQVFSLRRATEALFARGASTGAREKLVQSVARLRHADDQLLAIETRLERQADLSEKIASVEAAIEHEESILTPAQQMWVRRVIPQHLPELPTRFAKITAASSLVGALGRWLRVRRCRQFLTGLRPLGIPWSSENDEDCLSTYEHLAAYHKLLKELETVKQDLPPEAETAALTERLVSGRRELFERTEKIFQSLPTALEDLSDDERLVLADFVGSMAIFAGDKPGAPGGVERRRTLSHALPILLRHFPLWAVTNLSAARALPLEPGLFDYVVIDEASQCDIASAIPLLARARQVVVVGDPAQLRHITKCSQEREVHLLETHGLLCQGIGRYSYRNQSLFNFAAATPGVMTYLLRDHYRCARGIADYFNSTFYGGRLRVLTDENQLQPPPGQSAGIHWTDIQGSIQAAATGCHAPAEVDAILAYLRRVLIEQDYRGTIGIVTPFREQAKRLSDRIIEALPPERVARSQLGAFTAHQFQGDARDLILLSLCLGPDMPTGSRSFLAESENLMNVAVSRARAVCHVFGNRNEARRSGIKYLVELSAVLDRTREPAAKATLFESPWEERLYHALKQRGLDPIPQFPIAGRRLDLAILRGNIKLDVEVDGDRYHRDPSGRRKSSDLWRDHQLRSLGWHVKRYWVYQLRENLDGCLDDIIAATEG</sequence>
<dbReference type="InterPro" id="IPR047187">
    <property type="entry name" value="SF1_C_Upf1"/>
</dbReference>
<dbReference type="Pfam" id="PF13087">
    <property type="entry name" value="AAA_12"/>
    <property type="match status" value="1"/>
</dbReference>
<evidence type="ECO:0000256" key="5">
    <source>
        <dbReference type="ARBA" id="ARBA00022840"/>
    </source>
</evidence>
<dbReference type="Pfam" id="PF13086">
    <property type="entry name" value="AAA_11"/>
    <property type="match status" value="1"/>
</dbReference>
<keyword evidence="4" id="KW-0347">Helicase</keyword>
<dbReference type="KEGG" id="alv:Alvin_2958"/>
<name>D3RRE8_ALLVD</name>
<dbReference type="HOGENOM" id="CLU_275426_0_0_6"/>
<dbReference type="GO" id="GO:0043139">
    <property type="term" value="F:5'-3' DNA helicase activity"/>
    <property type="evidence" value="ECO:0007669"/>
    <property type="project" value="TreeGrafter"/>
</dbReference>
<dbReference type="PANTHER" id="PTHR43788">
    <property type="entry name" value="DNA2/NAM7 HELICASE FAMILY MEMBER"/>
    <property type="match status" value="1"/>
</dbReference>
<evidence type="ECO:0000259" key="6">
    <source>
        <dbReference type="Pfam" id="PF13086"/>
    </source>
</evidence>
<feature type="domain" description="Restriction endonuclease type II-like" evidence="8">
    <location>
        <begin position="1063"/>
        <end position="1155"/>
    </location>
</feature>
<dbReference type="InterPro" id="IPR027417">
    <property type="entry name" value="P-loop_NTPase"/>
</dbReference>
<reference evidence="9 10" key="1">
    <citation type="journal article" date="2011" name="Stand. Genomic Sci.">
        <title>Complete genome sequence of Allochromatium vinosum DSM 180(T).</title>
        <authorList>
            <person name="Weissgerber T."/>
            <person name="Zigann R."/>
            <person name="Bruce D."/>
            <person name="Chang Y.J."/>
            <person name="Detter J.C."/>
            <person name="Han C."/>
            <person name="Hauser L."/>
            <person name="Jeffries C.D."/>
            <person name="Land M."/>
            <person name="Munk A.C."/>
            <person name="Tapia R."/>
            <person name="Dahl C."/>
        </authorList>
    </citation>
    <scope>NUCLEOTIDE SEQUENCE [LARGE SCALE GENOMIC DNA]</scope>
    <source>
        <strain evidence="10">ATCC 17899 / DSM 180 / NBRC 103801 / NCIMB 10441 / D</strain>
    </source>
</reference>
<proteinExistence type="inferred from homology"/>
<dbReference type="SUPFAM" id="SSF52980">
    <property type="entry name" value="Restriction endonuclease-like"/>
    <property type="match status" value="1"/>
</dbReference>
<protein>
    <submittedName>
        <fullName evidence="9">Uncharacterized protein</fullName>
    </submittedName>
</protein>
<dbReference type="InterPro" id="IPR041677">
    <property type="entry name" value="DNA2/NAM7_AAA_11"/>
</dbReference>
<keyword evidence="3" id="KW-0378">Hydrolase</keyword>
<dbReference type="OrthoDB" id="9757917at2"/>
<dbReference type="InterPro" id="IPR049468">
    <property type="entry name" value="Restrct_endonuc-II-like_dom"/>
</dbReference>
<dbReference type="eggNOG" id="COG0507">
    <property type="taxonomic scope" value="Bacteria"/>
</dbReference>
<evidence type="ECO:0000256" key="3">
    <source>
        <dbReference type="ARBA" id="ARBA00022801"/>
    </source>
</evidence>
<evidence type="ECO:0000256" key="1">
    <source>
        <dbReference type="ARBA" id="ARBA00007913"/>
    </source>
</evidence>
<dbReference type="Gene3D" id="3.40.960.10">
    <property type="entry name" value="VSR Endonuclease"/>
    <property type="match status" value="1"/>
</dbReference>
<dbReference type="STRING" id="572477.Alvin_2958"/>
<dbReference type="Proteomes" id="UP000001441">
    <property type="component" value="Chromosome"/>
</dbReference>
<keyword evidence="2" id="KW-0547">Nucleotide-binding</keyword>
<evidence type="ECO:0000313" key="10">
    <source>
        <dbReference type="Proteomes" id="UP000001441"/>
    </source>
</evidence>
<evidence type="ECO:0000256" key="2">
    <source>
        <dbReference type="ARBA" id="ARBA00022741"/>
    </source>
</evidence>
<evidence type="ECO:0000259" key="8">
    <source>
        <dbReference type="Pfam" id="PF18741"/>
    </source>
</evidence>
<dbReference type="GO" id="GO:0016787">
    <property type="term" value="F:hydrolase activity"/>
    <property type="evidence" value="ECO:0007669"/>
    <property type="project" value="UniProtKB-KW"/>
</dbReference>
<feature type="domain" description="DNA2/NAM7 helicase-like C-terminal" evidence="7">
    <location>
        <begin position="837"/>
        <end position="1027"/>
    </location>
</feature>